<evidence type="ECO:0000256" key="1">
    <source>
        <dbReference type="SAM" id="Phobius"/>
    </source>
</evidence>
<proteinExistence type="predicted"/>
<evidence type="ECO:0000313" key="3">
    <source>
        <dbReference type="Proteomes" id="UP001497482"/>
    </source>
</evidence>
<accession>A0AAV2LMR1</accession>
<name>A0AAV2LMR1_KNICA</name>
<dbReference type="AlphaFoldDB" id="A0AAV2LMR1"/>
<reference evidence="2 3" key="1">
    <citation type="submission" date="2024-04" db="EMBL/GenBank/DDBJ databases">
        <authorList>
            <person name="Waldvogel A.-M."/>
            <person name="Schoenle A."/>
        </authorList>
    </citation>
    <scope>NUCLEOTIDE SEQUENCE [LARGE SCALE GENOMIC DNA]</scope>
</reference>
<dbReference type="EMBL" id="OZ035826">
    <property type="protein sequence ID" value="CAL1603617.1"/>
    <property type="molecule type" value="Genomic_DNA"/>
</dbReference>
<dbReference type="Proteomes" id="UP001497482">
    <property type="component" value="Chromosome 4"/>
</dbReference>
<keyword evidence="1" id="KW-0472">Membrane</keyword>
<sequence length="90" mass="9186">MVGGLKRCGSMGGGWSVLSLVGVGVGGVFLYGWGMGGDFVGGLEGVEVKWMWGCGECDWVGVLGWWGFKCVGGYLGVWWGGGVGDGGVGF</sequence>
<protein>
    <submittedName>
        <fullName evidence="2">Uncharacterized protein</fullName>
    </submittedName>
</protein>
<feature type="transmembrane region" description="Helical" evidence="1">
    <location>
        <begin position="12"/>
        <end position="33"/>
    </location>
</feature>
<organism evidence="2 3">
    <name type="scientific">Knipowitschia caucasica</name>
    <name type="common">Caucasian dwarf goby</name>
    <name type="synonym">Pomatoschistus caucasicus</name>
    <dbReference type="NCBI Taxonomy" id="637954"/>
    <lineage>
        <taxon>Eukaryota</taxon>
        <taxon>Metazoa</taxon>
        <taxon>Chordata</taxon>
        <taxon>Craniata</taxon>
        <taxon>Vertebrata</taxon>
        <taxon>Euteleostomi</taxon>
        <taxon>Actinopterygii</taxon>
        <taxon>Neopterygii</taxon>
        <taxon>Teleostei</taxon>
        <taxon>Neoteleostei</taxon>
        <taxon>Acanthomorphata</taxon>
        <taxon>Gobiaria</taxon>
        <taxon>Gobiiformes</taxon>
        <taxon>Gobioidei</taxon>
        <taxon>Gobiidae</taxon>
        <taxon>Gobiinae</taxon>
        <taxon>Knipowitschia</taxon>
    </lineage>
</organism>
<keyword evidence="1" id="KW-1133">Transmembrane helix</keyword>
<evidence type="ECO:0000313" key="2">
    <source>
        <dbReference type="EMBL" id="CAL1603617.1"/>
    </source>
</evidence>
<keyword evidence="3" id="KW-1185">Reference proteome</keyword>
<keyword evidence="1" id="KW-0812">Transmembrane</keyword>
<gene>
    <name evidence="2" type="ORF">KC01_LOCUS31275</name>
</gene>